<protein>
    <submittedName>
        <fullName evidence="2">Centrosomal of 112 kDa-like</fullName>
    </submittedName>
</protein>
<dbReference type="InterPro" id="IPR027831">
    <property type="entry name" value="DUF4485"/>
</dbReference>
<keyword evidence="3" id="KW-1185">Reference proteome</keyword>
<gene>
    <name evidence="2" type="ORF">PACLA_8A000382</name>
</gene>
<dbReference type="EMBL" id="CACRXK020003440">
    <property type="protein sequence ID" value="CAB3998794.1"/>
    <property type="molecule type" value="Genomic_DNA"/>
</dbReference>
<evidence type="ECO:0000256" key="1">
    <source>
        <dbReference type="SAM" id="MobiDB-lite"/>
    </source>
</evidence>
<dbReference type="Proteomes" id="UP001152795">
    <property type="component" value="Unassembled WGS sequence"/>
</dbReference>
<name>A0A6S7GZJ4_PARCT</name>
<dbReference type="PANTHER" id="PTHR18871:SF2">
    <property type="entry name" value="CENTROSOMAL PROTEIN OF 112 KDA"/>
    <property type="match status" value="1"/>
</dbReference>
<feature type="region of interest" description="Disordered" evidence="1">
    <location>
        <begin position="226"/>
        <end position="248"/>
    </location>
</feature>
<comment type="caution">
    <text evidence="2">The sequence shown here is derived from an EMBL/GenBank/DDBJ whole genome shotgun (WGS) entry which is preliminary data.</text>
</comment>
<dbReference type="Pfam" id="PF14846">
    <property type="entry name" value="DUF4485"/>
    <property type="match status" value="1"/>
</dbReference>
<sequence length="266" mass="30032">MAASARKRDGRNVRGSSATEKLDEIFNNFVDCMKPFVLKLAKKSERQRIAMWIKKLCEPPGTSLLSRKNRNMYAQVLLAMLKRDLIEEPFSQQPEAGPLPTMPAYMSIYADDPTVQSSLSEQEVEDINTPSWIRGELESTSDSYQDDSQHERNHSRRSSSNRRTPVYESQGDENSLGSSYSGSLRNHSTASDNGELARSPYQAKRISGGKVRYEPVYLREILNSDLGYPTSTPTKAVSKMNGEHSSYLSQTREIDKIEHEAKIEES</sequence>
<dbReference type="PANTHER" id="PTHR18871">
    <property type="entry name" value="CENTROSOMAL PROTEIN OF 112 KDA"/>
    <property type="match status" value="1"/>
</dbReference>
<organism evidence="2 3">
    <name type="scientific">Paramuricea clavata</name>
    <name type="common">Red gorgonian</name>
    <name type="synonym">Violescent sea-whip</name>
    <dbReference type="NCBI Taxonomy" id="317549"/>
    <lineage>
        <taxon>Eukaryota</taxon>
        <taxon>Metazoa</taxon>
        <taxon>Cnidaria</taxon>
        <taxon>Anthozoa</taxon>
        <taxon>Octocorallia</taxon>
        <taxon>Malacalcyonacea</taxon>
        <taxon>Plexauridae</taxon>
        <taxon>Paramuricea</taxon>
    </lineage>
</organism>
<accession>A0A6S7GZJ4</accession>
<dbReference type="InterPro" id="IPR055310">
    <property type="entry name" value="CEP112"/>
</dbReference>
<evidence type="ECO:0000313" key="2">
    <source>
        <dbReference type="EMBL" id="CAB3998794.1"/>
    </source>
</evidence>
<feature type="region of interest" description="Disordered" evidence="1">
    <location>
        <begin position="139"/>
        <end position="201"/>
    </location>
</feature>
<feature type="compositionally biased region" description="Polar residues" evidence="1">
    <location>
        <begin position="172"/>
        <end position="192"/>
    </location>
</feature>
<dbReference type="OrthoDB" id="78101at2759"/>
<reference evidence="2" key="1">
    <citation type="submission" date="2020-04" db="EMBL/GenBank/DDBJ databases">
        <authorList>
            <person name="Alioto T."/>
            <person name="Alioto T."/>
            <person name="Gomez Garrido J."/>
        </authorList>
    </citation>
    <scope>NUCLEOTIDE SEQUENCE</scope>
    <source>
        <strain evidence="2">A484AB</strain>
    </source>
</reference>
<evidence type="ECO:0000313" key="3">
    <source>
        <dbReference type="Proteomes" id="UP001152795"/>
    </source>
</evidence>
<proteinExistence type="predicted"/>
<dbReference type="AlphaFoldDB" id="A0A6S7GZJ4"/>